<evidence type="ECO:0000313" key="3">
    <source>
        <dbReference type="Proteomes" id="UP000616724"/>
    </source>
</evidence>
<evidence type="ECO:0000313" key="2">
    <source>
        <dbReference type="EMBL" id="GIH78864.1"/>
    </source>
</evidence>
<dbReference type="Gene3D" id="1.10.10.10">
    <property type="entry name" value="Winged helix-like DNA-binding domain superfamily/Winged helix DNA-binding domain"/>
    <property type="match status" value="1"/>
</dbReference>
<organism evidence="2 3">
    <name type="scientific">Planobispora longispora</name>
    <dbReference type="NCBI Taxonomy" id="28887"/>
    <lineage>
        <taxon>Bacteria</taxon>
        <taxon>Bacillati</taxon>
        <taxon>Actinomycetota</taxon>
        <taxon>Actinomycetes</taxon>
        <taxon>Streptosporangiales</taxon>
        <taxon>Streptosporangiaceae</taxon>
        <taxon>Planobispora</taxon>
    </lineage>
</organism>
<comment type="caution">
    <text evidence="2">The sequence shown here is derived from an EMBL/GenBank/DDBJ whole genome shotgun (WGS) entry which is preliminary data.</text>
</comment>
<dbReference type="PANTHER" id="PTHR43252">
    <property type="entry name" value="TRANSCRIPTIONAL REGULATOR YQJI"/>
    <property type="match status" value="1"/>
</dbReference>
<proteinExistence type="predicted"/>
<dbReference type="InterPro" id="IPR036390">
    <property type="entry name" value="WH_DNA-bd_sf"/>
</dbReference>
<dbReference type="InterPro" id="IPR036388">
    <property type="entry name" value="WH-like_DNA-bd_sf"/>
</dbReference>
<name>A0A8J3RSM6_9ACTN</name>
<dbReference type="AlphaFoldDB" id="A0A8J3RSM6"/>
<dbReference type="PANTHER" id="PTHR43252:SF2">
    <property type="entry name" value="TRANSCRIPTION REGULATOR, PADR-LIKE FAMILY"/>
    <property type="match status" value="1"/>
</dbReference>
<keyword evidence="3" id="KW-1185">Reference proteome</keyword>
<accession>A0A8J3RSM6</accession>
<dbReference type="EMBL" id="BOOH01000044">
    <property type="protein sequence ID" value="GIH78864.1"/>
    <property type="molecule type" value="Genomic_DNA"/>
</dbReference>
<dbReference type="SUPFAM" id="SSF46785">
    <property type="entry name" value="Winged helix' DNA-binding domain"/>
    <property type="match status" value="1"/>
</dbReference>
<dbReference type="RefSeq" id="WP_203893351.1">
    <property type="nucleotide sequence ID" value="NZ_BOOH01000044.1"/>
</dbReference>
<feature type="domain" description="Transcription regulator PadR N-terminal" evidence="1">
    <location>
        <begin position="13"/>
        <end position="87"/>
    </location>
</feature>
<protein>
    <submittedName>
        <fullName evidence="2">PadR family transcriptional regulator</fullName>
    </submittedName>
</protein>
<sequence length="220" mass="25201">MTRGRGNPLALAVLALLFERPMHPYEMASTMRARRKQESIKLNYGSLYSVVESLVKRGLIEVAEVIREGRRPERTVYAITEPGRLELFDWLSELISTPTREYTSFEAGLSLLAVLPPEEAIRLLEERVLRLEENLHMEGALEEFTAKQGLPRLVLVEWEYTMMLRRAERDWVNALIGELREGTFDGLDHWRVWHERCAAGLDPLLPGEPVRDPAGPGPRD</sequence>
<evidence type="ECO:0000259" key="1">
    <source>
        <dbReference type="Pfam" id="PF03551"/>
    </source>
</evidence>
<reference evidence="2 3" key="1">
    <citation type="submission" date="2021-01" db="EMBL/GenBank/DDBJ databases">
        <title>Whole genome shotgun sequence of Planobispora longispora NBRC 13918.</title>
        <authorList>
            <person name="Komaki H."/>
            <person name="Tamura T."/>
        </authorList>
    </citation>
    <scope>NUCLEOTIDE SEQUENCE [LARGE SCALE GENOMIC DNA]</scope>
    <source>
        <strain evidence="2 3">NBRC 13918</strain>
    </source>
</reference>
<gene>
    <name evidence="2" type="ORF">Plo01_52930</name>
</gene>
<dbReference type="Pfam" id="PF03551">
    <property type="entry name" value="PadR"/>
    <property type="match status" value="1"/>
</dbReference>
<dbReference type="InterPro" id="IPR005149">
    <property type="entry name" value="Tscrpt_reg_PadR_N"/>
</dbReference>
<dbReference type="Proteomes" id="UP000616724">
    <property type="component" value="Unassembled WGS sequence"/>
</dbReference>